<reference evidence="7" key="1">
    <citation type="submission" date="2017-09" db="EMBL/GenBank/DDBJ databases">
        <title>Depth-based differentiation of microbial function through sediment-hosted aquifers and enrichment of novel symbionts in the deep terrestrial subsurface.</title>
        <authorList>
            <person name="Probst A.J."/>
            <person name="Ladd B."/>
            <person name="Jarett J.K."/>
            <person name="Geller-Mcgrath D.E."/>
            <person name="Sieber C.M.K."/>
            <person name="Emerson J.B."/>
            <person name="Anantharaman K."/>
            <person name="Thomas B.C."/>
            <person name="Malmstrom R."/>
            <person name="Stieglmeier M."/>
            <person name="Klingl A."/>
            <person name="Woyke T."/>
            <person name="Ryan C.M."/>
            <person name="Banfield J.F."/>
        </authorList>
    </citation>
    <scope>NUCLEOTIDE SEQUENCE [LARGE SCALE GENOMIC DNA]</scope>
</reference>
<keyword evidence="4" id="KW-0694">RNA-binding</keyword>
<dbReference type="GO" id="GO:0070181">
    <property type="term" value="F:small ribosomal subunit rRNA binding"/>
    <property type="evidence" value="ECO:0007669"/>
    <property type="project" value="TreeGrafter"/>
</dbReference>
<dbReference type="PRINTS" id="PR00974">
    <property type="entry name" value="RIBOSOMALS18"/>
</dbReference>
<keyword evidence="2 4" id="KW-0689">Ribosomal protein</keyword>
<comment type="similarity">
    <text evidence="1 4 5">Belongs to the bacterial ribosomal protein bS18 family.</text>
</comment>
<dbReference type="PANTHER" id="PTHR13479">
    <property type="entry name" value="30S RIBOSOMAL PROTEIN S18"/>
    <property type="match status" value="1"/>
</dbReference>
<dbReference type="GO" id="GO:0022627">
    <property type="term" value="C:cytosolic small ribosomal subunit"/>
    <property type="evidence" value="ECO:0007669"/>
    <property type="project" value="TreeGrafter"/>
</dbReference>
<dbReference type="SUPFAM" id="SSF46911">
    <property type="entry name" value="Ribosomal protein S18"/>
    <property type="match status" value="1"/>
</dbReference>
<proteinExistence type="inferred from homology"/>
<keyword evidence="3 4" id="KW-0687">Ribonucleoprotein</keyword>
<protein>
    <recommendedName>
        <fullName evidence="4">Small ribosomal subunit protein bS18</fullName>
    </recommendedName>
</protein>
<accession>A0A2M7CIA2</accession>
<sequence length="67" mass="7695">MRKKCIFCQHKVTAIDFKETALLGRFLSSWAKIKPARENGTCAKHQRKLKLAIKNARFMGLMPFTKG</sequence>
<evidence type="ECO:0000256" key="5">
    <source>
        <dbReference type="RuleBase" id="RU003910"/>
    </source>
</evidence>
<comment type="caution">
    <text evidence="6">The sequence shown here is derived from an EMBL/GenBank/DDBJ whole genome shotgun (WGS) entry which is preliminary data.</text>
</comment>
<dbReference type="AlphaFoldDB" id="A0A2M7CIA2"/>
<dbReference type="Proteomes" id="UP000229966">
    <property type="component" value="Unassembled WGS sequence"/>
</dbReference>
<dbReference type="InterPro" id="IPR001648">
    <property type="entry name" value="Ribosomal_bS18"/>
</dbReference>
<gene>
    <name evidence="4 6" type="primary">rpsR</name>
    <name evidence="6" type="ORF">COS38_02060</name>
</gene>
<evidence type="ECO:0000256" key="3">
    <source>
        <dbReference type="ARBA" id="ARBA00023274"/>
    </source>
</evidence>
<dbReference type="Gene3D" id="4.10.640.10">
    <property type="entry name" value="Ribosomal protein S18"/>
    <property type="match status" value="1"/>
</dbReference>
<evidence type="ECO:0000256" key="4">
    <source>
        <dbReference type="HAMAP-Rule" id="MF_00270"/>
    </source>
</evidence>
<organism evidence="6 7">
    <name type="scientific">Candidatus Berkelbacteria bacterium CG03_land_8_20_14_0_80_40_36</name>
    <dbReference type="NCBI Taxonomy" id="1974509"/>
    <lineage>
        <taxon>Bacteria</taxon>
        <taxon>Candidatus Berkelbacteria</taxon>
    </lineage>
</organism>
<dbReference type="Pfam" id="PF01084">
    <property type="entry name" value="Ribosomal_S18"/>
    <property type="match status" value="1"/>
</dbReference>
<dbReference type="NCBIfam" id="TIGR00165">
    <property type="entry name" value="S18"/>
    <property type="match status" value="1"/>
</dbReference>
<evidence type="ECO:0000256" key="2">
    <source>
        <dbReference type="ARBA" id="ARBA00022980"/>
    </source>
</evidence>
<dbReference type="PANTHER" id="PTHR13479:SF40">
    <property type="entry name" value="SMALL RIBOSOMAL SUBUNIT PROTEIN BS18M"/>
    <property type="match status" value="1"/>
</dbReference>
<comment type="subunit">
    <text evidence="4">Part of the 30S ribosomal subunit. Forms a tight heterodimer with protein bS6.</text>
</comment>
<evidence type="ECO:0000313" key="6">
    <source>
        <dbReference type="EMBL" id="PIV25353.1"/>
    </source>
</evidence>
<evidence type="ECO:0000313" key="7">
    <source>
        <dbReference type="Proteomes" id="UP000229966"/>
    </source>
</evidence>
<dbReference type="InterPro" id="IPR036870">
    <property type="entry name" value="Ribosomal_bS18_sf"/>
</dbReference>
<name>A0A2M7CIA2_9BACT</name>
<dbReference type="HAMAP" id="MF_00270">
    <property type="entry name" value="Ribosomal_bS18"/>
    <property type="match status" value="1"/>
</dbReference>
<dbReference type="GO" id="GO:0003735">
    <property type="term" value="F:structural constituent of ribosome"/>
    <property type="evidence" value="ECO:0007669"/>
    <property type="project" value="InterPro"/>
</dbReference>
<keyword evidence="4" id="KW-0699">rRNA-binding</keyword>
<evidence type="ECO:0000256" key="1">
    <source>
        <dbReference type="ARBA" id="ARBA00005589"/>
    </source>
</evidence>
<dbReference type="EMBL" id="PEUM01000057">
    <property type="protein sequence ID" value="PIV25353.1"/>
    <property type="molecule type" value="Genomic_DNA"/>
</dbReference>
<comment type="function">
    <text evidence="4">Binds as a heterodimer with protein bS6 to the central domain of the 16S rRNA, where it helps stabilize the platform of the 30S subunit.</text>
</comment>
<dbReference type="GO" id="GO:0006412">
    <property type="term" value="P:translation"/>
    <property type="evidence" value="ECO:0007669"/>
    <property type="project" value="UniProtKB-UniRule"/>
</dbReference>